<dbReference type="EMBL" id="QEAP01000086">
    <property type="protein sequence ID" value="TPX75302.1"/>
    <property type="molecule type" value="Genomic_DNA"/>
</dbReference>
<sequence length="330" mass="37114">MDRKLDHTSSYQRIGPSQFSDLTGFYDAQKAPANLTETRRRVDAFVNKHSSTGRRIVLVTSGGTTVPLEAQTVRFIDNFSAGTRGAISTEQFLERGYAVIFLSRQYSLLPYSRHYSHSKNCFLDFMKPDGLGGITVAPQFTPAMLKVLEKYNSVKQQGLLEVVNFVDVNEYLFLLREITASLSTIRERAMFYLAAAVSDFYIPLGKMVVHKIQSGDGALHLELDQVPKVLSPLVKEWAPKAFVVSFKLETDPSILISKAKTSLARYGHQAVIGNILSTRKYHVILITNEEEKDIRLPEKEADAGAEIEGLFIPELISRHEEWIRQASLQN</sequence>
<accession>A0A507FGL6</accession>
<reference evidence="3 4" key="1">
    <citation type="journal article" date="2019" name="Sci. Rep.">
        <title>Comparative genomics of chytrid fungi reveal insights into the obligate biotrophic and pathogenic lifestyle of Synchytrium endobioticum.</title>
        <authorList>
            <person name="van de Vossenberg B.T.L.H."/>
            <person name="Warris S."/>
            <person name="Nguyen H.D.T."/>
            <person name="van Gent-Pelzer M.P.E."/>
            <person name="Joly D.L."/>
            <person name="van de Geest H.C."/>
            <person name="Bonants P.J.M."/>
            <person name="Smith D.S."/>
            <person name="Levesque C.A."/>
            <person name="van der Lee T.A.J."/>
        </authorList>
    </citation>
    <scope>NUCLEOTIDE SEQUENCE [LARGE SCALE GENOMIC DNA]</scope>
    <source>
        <strain evidence="3 4">CBS 675.73</strain>
    </source>
</reference>
<feature type="domain" description="DNA/pantothenate metabolism flavoprotein C-terminal" evidence="2">
    <location>
        <begin position="180"/>
        <end position="290"/>
    </location>
</feature>
<evidence type="ECO:0000259" key="2">
    <source>
        <dbReference type="Pfam" id="PF04127"/>
    </source>
</evidence>
<name>A0A507FGL6_9FUNG</name>
<organism evidence="3 4">
    <name type="scientific">Chytriomyces confervae</name>
    <dbReference type="NCBI Taxonomy" id="246404"/>
    <lineage>
        <taxon>Eukaryota</taxon>
        <taxon>Fungi</taxon>
        <taxon>Fungi incertae sedis</taxon>
        <taxon>Chytridiomycota</taxon>
        <taxon>Chytridiomycota incertae sedis</taxon>
        <taxon>Chytridiomycetes</taxon>
        <taxon>Chytridiales</taxon>
        <taxon>Chytriomycetaceae</taxon>
        <taxon>Chytriomyces</taxon>
    </lineage>
</organism>
<dbReference type="Proteomes" id="UP000320333">
    <property type="component" value="Unassembled WGS sequence"/>
</dbReference>
<dbReference type="PANTHER" id="PTHR12290">
    <property type="entry name" value="CORNICHON-RELATED"/>
    <property type="match status" value="1"/>
</dbReference>
<dbReference type="AlphaFoldDB" id="A0A507FGL6"/>
<comment type="similarity">
    <text evidence="1">Belongs to the PPC synthetase family.</text>
</comment>
<protein>
    <submittedName>
        <fullName evidence="3">Phosphopantothenate---cysteine ligase (CTP)</fullName>
    </submittedName>
</protein>
<comment type="caution">
    <text evidence="3">The sequence shown here is derived from an EMBL/GenBank/DDBJ whole genome shotgun (WGS) entry which is preliminary data.</text>
</comment>
<dbReference type="GO" id="GO:0015937">
    <property type="term" value="P:coenzyme A biosynthetic process"/>
    <property type="evidence" value="ECO:0007669"/>
    <property type="project" value="UniProtKB-ARBA"/>
</dbReference>
<dbReference type="Gene3D" id="3.40.50.10300">
    <property type="entry name" value="CoaB-like"/>
    <property type="match status" value="1"/>
</dbReference>
<keyword evidence="3" id="KW-0436">Ligase</keyword>
<dbReference type="OrthoDB" id="70224at2759"/>
<evidence type="ECO:0000313" key="3">
    <source>
        <dbReference type="EMBL" id="TPX75302.1"/>
    </source>
</evidence>
<dbReference type="GO" id="GO:0016874">
    <property type="term" value="F:ligase activity"/>
    <property type="evidence" value="ECO:0007669"/>
    <property type="project" value="UniProtKB-KW"/>
</dbReference>
<dbReference type="STRING" id="246404.A0A507FGL6"/>
<evidence type="ECO:0000313" key="4">
    <source>
        <dbReference type="Proteomes" id="UP000320333"/>
    </source>
</evidence>
<evidence type="ECO:0000256" key="1">
    <source>
        <dbReference type="ARBA" id="ARBA00005703"/>
    </source>
</evidence>
<dbReference type="Pfam" id="PF04127">
    <property type="entry name" value="DFP"/>
    <property type="match status" value="1"/>
</dbReference>
<gene>
    <name evidence="3" type="ORF">CcCBS67573_g03426</name>
</gene>
<proteinExistence type="inferred from homology"/>
<dbReference type="InterPro" id="IPR035929">
    <property type="entry name" value="CoaB-like_sf"/>
</dbReference>
<dbReference type="SUPFAM" id="SSF102645">
    <property type="entry name" value="CoaB-like"/>
    <property type="match status" value="1"/>
</dbReference>
<keyword evidence="4" id="KW-1185">Reference proteome</keyword>
<dbReference type="InterPro" id="IPR007085">
    <property type="entry name" value="DNA/pantothenate-metab_flavo_C"/>
</dbReference>